<comment type="similarity">
    <text evidence="4">Belongs to the PPP phosphatase family.</text>
</comment>
<name>A0A0D3KNN2_EMIH1</name>
<keyword evidence="1" id="KW-0479">Metal-binding</keyword>
<dbReference type="GeneID" id="17282637"/>
<dbReference type="EC" id="3.1.3.16" evidence="4"/>
<evidence type="ECO:0000256" key="1">
    <source>
        <dbReference type="ARBA" id="ARBA00022723"/>
    </source>
</evidence>
<dbReference type="InterPro" id="IPR006186">
    <property type="entry name" value="Ser/Thr-sp_prot-phosphatase"/>
</dbReference>
<dbReference type="EnsemblProtists" id="EOD37367">
    <property type="protein sequence ID" value="EOD37367"/>
    <property type="gene ID" value="EMIHUDRAFT_423224"/>
</dbReference>
<dbReference type="STRING" id="2903.R1DQM2"/>
<feature type="domain" description="Serine/threonine specific protein phosphatases" evidence="5">
    <location>
        <begin position="115"/>
        <end position="120"/>
    </location>
</feature>
<dbReference type="PROSITE" id="PS00125">
    <property type="entry name" value="SER_THR_PHOSPHATASE"/>
    <property type="match status" value="1"/>
</dbReference>
<dbReference type="Pfam" id="PF00149">
    <property type="entry name" value="Metallophos"/>
    <property type="match status" value="1"/>
</dbReference>
<evidence type="ECO:0000259" key="5">
    <source>
        <dbReference type="PROSITE" id="PS00125"/>
    </source>
</evidence>
<sequence>MADAHVSSRDVDEHISSLKQCKIISEDAVKALCEKAKEILMEESNVHHVPIPAVVVGDIHGQFYDLLELFDVGGQVPSVNYVFMGDFVDRGYYSVETFLLLLALKVRYPKRVTLIRGNHESRQITQVYGFYDECLKKYGNTAVWRACVDVFDCLCLSAVVDNSVLCVHGGLSPSLDTIDQIQDLHRVQEPPHEGPMCDLMWSDPDDDIQGWGISARGAGYVFGPDIADQFLYANHLELIARSHQLAMEGYKYFFGQLLVTVWSAPNYCYRCGNVAAILTISVEGAIDFQVFEPRPQHLRKVPDFTTRMPDYFL</sequence>
<dbReference type="CDD" id="cd07415">
    <property type="entry name" value="MPP_PP2A_PP4_PP6"/>
    <property type="match status" value="1"/>
</dbReference>
<dbReference type="OMA" id="LCEIICD"/>
<keyword evidence="3" id="KW-0464">Manganese</keyword>
<accession>A0A0D3KNN2</accession>
<evidence type="ECO:0000313" key="6">
    <source>
        <dbReference type="EnsemblProtists" id="EOD37367"/>
    </source>
</evidence>
<keyword evidence="7" id="KW-1185">Reference proteome</keyword>
<reference evidence="7" key="1">
    <citation type="journal article" date="2013" name="Nature">
        <title>Pan genome of the phytoplankton Emiliania underpins its global distribution.</title>
        <authorList>
            <person name="Read B.A."/>
            <person name="Kegel J."/>
            <person name="Klute M.J."/>
            <person name="Kuo A."/>
            <person name="Lefebvre S.C."/>
            <person name="Maumus F."/>
            <person name="Mayer C."/>
            <person name="Miller J."/>
            <person name="Monier A."/>
            <person name="Salamov A."/>
            <person name="Young J."/>
            <person name="Aguilar M."/>
            <person name="Claverie J.M."/>
            <person name="Frickenhaus S."/>
            <person name="Gonzalez K."/>
            <person name="Herman E.K."/>
            <person name="Lin Y.C."/>
            <person name="Napier J."/>
            <person name="Ogata H."/>
            <person name="Sarno A.F."/>
            <person name="Shmutz J."/>
            <person name="Schroeder D."/>
            <person name="de Vargas C."/>
            <person name="Verret F."/>
            <person name="von Dassow P."/>
            <person name="Valentin K."/>
            <person name="Van de Peer Y."/>
            <person name="Wheeler G."/>
            <person name="Dacks J.B."/>
            <person name="Delwiche C.F."/>
            <person name="Dyhrman S.T."/>
            <person name="Glockner G."/>
            <person name="John U."/>
            <person name="Richards T."/>
            <person name="Worden A.Z."/>
            <person name="Zhang X."/>
            <person name="Grigoriev I.V."/>
            <person name="Allen A.E."/>
            <person name="Bidle K."/>
            <person name="Borodovsky M."/>
            <person name="Bowler C."/>
            <person name="Brownlee C."/>
            <person name="Cock J.M."/>
            <person name="Elias M."/>
            <person name="Gladyshev V.N."/>
            <person name="Groth M."/>
            <person name="Guda C."/>
            <person name="Hadaegh A."/>
            <person name="Iglesias-Rodriguez M.D."/>
            <person name="Jenkins J."/>
            <person name="Jones B.M."/>
            <person name="Lawson T."/>
            <person name="Leese F."/>
            <person name="Lindquist E."/>
            <person name="Lobanov A."/>
            <person name="Lomsadze A."/>
            <person name="Malik S.B."/>
            <person name="Marsh M.E."/>
            <person name="Mackinder L."/>
            <person name="Mock T."/>
            <person name="Mueller-Roeber B."/>
            <person name="Pagarete A."/>
            <person name="Parker M."/>
            <person name="Probert I."/>
            <person name="Quesneville H."/>
            <person name="Raines C."/>
            <person name="Rensing S.A."/>
            <person name="Riano-Pachon D.M."/>
            <person name="Richier S."/>
            <person name="Rokitta S."/>
            <person name="Shiraiwa Y."/>
            <person name="Soanes D.M."/>
            <person name="van der Giezen M."/>
            <person name="Wahlund T.M."/>
            <person name="Williams B."/>
            <person name="Wilson W."/>
            <person name="Wolfe G."/>
            <person name="Wurch L.L."/>
        </authorList>
    </citation>
    <scope>NUCLEOTIDE SEQUENCE</scope>
</reference>
<dbReference type="InterPro" id="IPR004843">
    <property type="entry name" value="Calcineurin-like_PHP"/>
</dbReference>
<evidence type="ECO:0000313" key="7">
    <source>
        <dbReference type="Proteomes" id="UP000013827"/>
    </source>
</evidence>
<dbReference type="PRINTS" id="PR00114">
    <property type="entry name" value="STPHPHTASE"/>
</dbReference>
<dbReference type="AlphaFoldDB" id="A0A0D3KNN2"/>
<proteinExistence type="inferred from homology"/>
<organism evidence="6 7">
    <name type="scientific">Emiliania huxleyi (strain CCMP1516)</name>
    <dbReference type="NCBI Taxonomy" id="280463"/>
    <lineage>
        <taxon>Eukaryota</taxon>
        <taxon>Haptista</taxon>
        <taxon>Haptophyta</taxon>
        <taxon>Prymnesiophyceae</taxon>
        <taxon>Isochrysidales</taxon>
        <taxon>Noelaerhabdaceae</taxon>
        <taxon>Emiliania</taxon>
    </lineage>
</organism>
<dbReference type="KEGG" id="ehx:EMIHUDRAFT_423224"/>
<dbReference type="SMART" id="SM00156">
    <property type="entry name" value="PP2Ac"/>
    <property type="match status" value="1"/>
</dbReference>
<dbReference type="InterPro" id="IPR029052">
    <property type="entry name" value="Metallo-depent_PP-like"/>
</dbReference>
<dbReference type="GO" id="GO:0004722">
    <property type="term" value="F:protein serine/threonine phosphatase activity"/>
    <property type="evidence" value="ECO:0007669"/>
    <property type="project" value="UniProtKB-EC"/>
</dbReference>
<reference evidence="6" key="2">
    <citation type="submission" date="2024-10" db="UniProtKB">
        <authorList>
            <consortium name="EnsemblProtists"/>
        </authorList>
    </citation>
    <scope>IDENTIFICATION</scope>
</reference>
<dbReference type="eggNOG" id="KOG0372">
    <property type="taxonomic scope" value="Eukaryota"/>
</dbReference>
<dbReference type="PaxDb" id="2903-EOD37367"/>
<dbReference type="RefSeq" id="XP_005789796.1">
    <property type="nucleotide sequence ID" value="XM_005789739.1"/>
</dbReference>
<dbReference type="Proteomes" id="UP000013827">
    <property type="component" value="Unassembled WGS sequence"/>
</dbReference>
<evidence type="ECO:0000256" key="2">
    <source>
        <dbReference type="ARBA" id="ARBA00022801"/>
    </source>
</evidence>
<dbReference type="HOGENOM" id="CLU_004962_0_5_1"/>
<protein>
    <recommendedName>
        <fullName evidence="4">Serine/threonine-protein phosphatase</fullName>
        <ecNumber evidence="4">3.1.3.16</ecNumber>
    </recommendedName>
</protein>
<evidence type="ECO:0000256" key="3">
    <source>
        <dbReference type="ARBA" id="ARBA00023211"/>
    </source>
</evidence>
<dbReference type="InterPro" id="IPR047129">
    <property type="entry name" value="PPA2-like"/>
</dbReference>
<evidence type="ECO:0000256" key="4">
    <source>
        <dbReference type="RuleBase" id="RU004273"/>
    </source>
</evidence>
<dbReference type="SUPFAM" id="SSF56300">
    <property type="entry name" value="Metallo-dependent phosphatases"/>
    <property type="match status" value="1"/>
</dbReference>
<dbReference type="GO" id="GO:0046872">
    <property type="term" value="F:metal ion binding"/>
    <property type="evidence" value="ECO:0007669"/>
    <property type="project" value="UniProtKB-KW"/>
</dbReference>
<comment type="catalytic activity">
    <reaction evidence="4">
        <text>O-phospho-L-threonyl-[protein] + H2O = L-threonyl-[protein] + phosphate</text>
        <dbReference type="Rhea" id="RHEA:47004"/>
        <dbReference type="Rhea" id="RHEA-COMP:11060"/>
        <dbReference type="Rhea" id="RHEA-COMP:11605"/>
        <dbReference type="ChEBI" id="CHEBI:15377"/>
        <dbReference type="ChEBI" id="CHEBI:30013"/>
        <dbReference type="ChEBI" id="CHEBI:43474"/>
        <dbReference type="ChEBI" id="CHEBI:61977"/>
        <dbReference type="EC" id="3.1.3.16"/>
    </reaction>
</comment>
<keyword evidence="2 4" id="KW-0378">Hydrolase</keyword>
<dbReference type="Gene3D" id="3.60.21.10">
    <property type="match status" value="1"/>
</dbReference>
<dbReference type="PANTHER" id="PTHR45619">
    <property type="entry name" value="SERINE/THREONINE-PROTEIN PHOSPHATASE PP2A-RELATED"/>
    <property type="match status" value="1"/>
</dbReference>